<name>A0AAI8YQJ9_9PEZI</name>
<protein>
    <submittedName>
        <fullName evidence="3">Uu.00g018480.m01.CDS01</fullName>
    </submittedName>
</protein>
<organism evidence="3 4">
    <name type="scientific">Anthostomella pinea</name>
    <dbReference type="NCBI Taxonomy" id="933095"/>
    <lineage>
        <taxon>Eukaryota</taxon>
        <taxon>Fungi</taxon>
        <taxon>Dikarya</taxon>
        <taxon>Ascomycota</taxon>
        <taxon>Pezizomycotina</taxon>
        <taxon>Sordariomycetes</taxon>
        <taxon>Xylariomycetidae</taxon>
        <taxon>Xylariales</taxon>
        <taxon>Xylariaceae</taxon>
        <taxon>Anthostomella</taxon>
    </lineage>
</organism>
<dbReference type="AlphaFoldDB" id="A0AAI8YQJ9"/>
<feature type="compositionally biased region" description="Acidic residues" evidence="1">
    <location>
        <begin position="101"/>
        <end position="113"/>
    </location>
</feature>
<keyword evidence="2" id="KW-0732">Signal</keyword>
<sequence length="124" mass="13038">MGQLSAYTFAVIMSSIGLVAAKSCHTGGVYCGTSLQHRGDYSTKIITNLRAANEPTDAQHISNSLWDCVEHGDISYREFCSLGCHGGDDKDDYCNGSPEQAADEAGDAAEDAGEAAARAVPFMA</sequence>
<keyword evidence="4" id="KW-1185">Reference proteome</keyword>
<evidence type="ECO:0000256" key="2">
    <source>
        <dbReference type="SAM" id="SignalP"/>
    </source>
</evidence>
<evidence type="ECO:0000313" key="4">
    <source>
        <dbReference type="Proteomes" id="UP001295740"/>
    </source>
</evidence>
<proteinExistence type="predicted"/>
<dbReference type="Proteomes" id="UP001295740">
    <property type="component" value="Unassembled WGS sequence"/>
</dbReference>
<evidence type="ECO:0000313" key="3">
    <source>
        <dbReference type="EMBL" id="CAJ2513729.1"/>
    </source>
</evidence>
<reference evidence="3" key="1">
    <citation type="submission" date="2023-10" db="EMBL/GenBank/DDBJ databases">
        <authorList>
            <person name="Hackl T."/>
        </authorList>
    </citation>
    <scope>NUCLEOTIDE SEQUENCE</scope>
</reference>
<feature type="signal peptide" evidence="2">
    <location>
        <begin position="1"/>
        <end position="21"/>
    </location>
</feature>
<evidence type="ECO:0000256" key="1">
    <source>
        <dbReference type="SAM" id="MobiDB-lite"/>
    </source>
</evidence>
<dbReference type="EMBL" id="CAUWAG010000020">
    <property type="protein sequence ID" value="CAJ2513729.1"/>
    <property type="molecule type" value="Genomic_DNA"/>
</dbReference>
<accession>A0AAI8YQJ9</accession>
<feature type="region of interest" description="Disordered" evidence="1">
    <location>
        <begin position="93"/>
        <end position="114"/>
    </location>
</feature>
<gene>
    <name evidence="3" type="ORF">KHLLAP_LOCUS14197</name>
</gene>
<comment type="caution">
    <text evidence="3">The sequence shown here is derived from an EMBL/GenBank/DDBJ whole genome shotgun (WGS) entry which is preliminary data.</text>
</comment>
<feature type="chain" id="PRO_5042572439" evidence="2">
    <location>
        <begin position="22"/>
        <end position="124"/>
    </location>
</feature>